<dbReference type="PANTHER" id="PTHR24173">
    <property type="entry name" value="ANKYRIN REPEAT CONTAINING"/>
    <property type="match status" value="1"/>
</dbReference>
<sequence length="312" mass="34447">MKKCFEEDDTYERDDTPMICAARGCPDVPGATPKHVATLEIVLLYGGDVNAYNKVHQTPLYVAVQKGYLNIAAWLIVNGANVDICDSVGVSPLLLAARLGRADLVTLLLDSKARVAALRRRASCLKVGSNDWNVKRCIFVAFTPEIQALLATALQKEAEANASRMAAQRSKDTRAHMEQLKGQLQQVREATRRANVEARLLEAHTKAHTPVFSATPTPSLADHFRSSPALNRIHSAPTEWTFVTADFSSSASLHEHDLLHSSTELYASLKRRRERTADPRNIQSAPEVATLRRNALATVRPHTTIAVQTRQR</sequence>
<keyword evidence="4" id="KW-0175">Coiled coil</keyword>
<feature type="coiled-coil region" evidence="4">
    <location>
        <begin position="170"/>
        <end position="197"/>
    </location>
</feature>
<keyword evidence="6" id="KW-1185">Reference proteome</keyword>
<evidence type="ECO:0000256" key="2">
    <source>
        <dbReference type="ARBA" id="ARBA00023043"/>
    </source>
</evidence>
<dbReference type="AlphaFoldDB" id="A0A067D0C0"/>
<proteinExistence type="predicted"/>
<dbReference type="Proteomes" id="UP000030745">
    <property type="component" value="Unassembled WGS sequence"/>
</dbReference>
<evidence type="ECO:0000256" key="1">
    <source>
        <dbReference type="ARBA" id="ARBA00022737"/>
    </source>
</evidence>
<dbReference type="GeneID" id="24123645"/>
<dbReference type="InterPro" id="IPR002110">
    <property type="entry name" value="Ankyrin_rpt"/>
</dbReference>
<dbReference type="RefSeq" id="XP_012194624.1">
    <property type="nucleotide sequence ID" value="XM_012339234.1"/>
</dbReference>
<keyword evidence="2 3" id="KW-0040">ANK repeat</keyword>
<dbReference type="VEuPathDB" id="FungiDB:SPRG_01032"/>
<accession>A0A067D0C0</accession>
<evidence type="ECO:0000256" key="4">
    <source>
        <dbReference type="SAM" id="Coils"/>
    </source>
</evidence>
<dbReference type="SMART" id="SM00248">
    <property type="entry name" value="ANK"/>
    <property type="match status" value="3"/>
</dbReference>
<evidence type="ECO:0000313" key="6">
    <source>
        <dbReference type="Proteomes" id="UP000030745"/>
    </source>
</evidence>
<dbReference type="PANTHER" id="PTHR24173:SF74">
    <property type="entry name" value="ANKYRIN REPEAT DOMAIN-CONTAINING PROTEIN 16"/>
    <property type="match status" value="1"/>
</dbReference>
<dbReference type="EMBL" id="KK583190">
    <property type="protein sequence ID" value="KDO34970.1"/>
    <property type="molecule type" value="Genomic_DNA"/>
</dbReference>
<dbReference type="Pfam" id="PF12796">
    <property type="entry name" value="Ank_2"/>
    <property type="match status" value="1"/>
</dbReference>
<organism evidence="5 6">
    <name type="scientific">Saprolegnia parasitica (strain CBS 223.65)</name>
    <dbReference type="NCBI Taxonomy" id="695850"/>
    <lineage>
        <taxon>Eukaryota</taxon>
        <taxon>Sar</taxon>
        <taxon>Stramenopiles</taxon>
        <taxon>Oomycota</taxon>
        <taxon>Saprolegniomycetes</taxon>
        <taxon>Saprolegniales</taxon>
        <taxon>Saprolegniaceae</taxon>
        <taxon>Saprolegnia</taxon>
    </lineage>
</organism>
<dbReference type="KEGG" id="spar:SPRG_01032"/>
<dbReference type="PROSITE" id="PS50088">
    <property type="entry name" value="ANK_REPEAT"/>
    <property type="match status" value="2"/>
</dbReference>
<dbReference type="SUPFAM" id="SSF48403">
    <property type="entry name" value="Ankyrin repeat"/>
    <property type="match status" value="1"/>
</dbReference>
<reference evidence="5 6" key="1">
    <citation type="journal article" date="2013" name="PLoS Genet.">
        <title>Distinctive expansion of potential virulence genes in the genome of the oomycete fish pathogen Saprolegnia parasitica.</title>
        <authorList>
            <person name="Jiang R.H."/>
            <person name="de Bruijn I."/>
            <person name="Haas B.J."/>
            <person name="Belmonte R."/>
            <person name="Lobach L."/>
            <person name="Christie J."/>
            <person name="van den Ackerveken G."/>
            <person name="Bottin A."/>
            <person name="Bulone V."/>
            <person name="Diaz-Moreno S.M."/>
            <person name="Dumas B."/>
            <person name="Fan L."/>
            <person name="Gaulin E."/>
            <person name="Govers F."/>
            <person name="Grenville-Briggs L.J."/>
            <person name="Horner N.R."/>
            <person name="Levin J.Z."/>
            <person name="Mammella M."/>
            <person name="Meijer H.J."/>
            <person name="Morris P."/>
            <person name="Nusbaum C."/>
            <person name="Oome S."/>
            <person name="Phillips A.J."/>
            <person name="van Rooyen D."/>
            <person name="Rzeszutek E."/>
            <person name="Saraiva M."/>
            <person name="Secombes C.J."/>
            <person name="Seidl M.F."/>
            <person name="Snel B."/>
            <person name="Stassen J.H."/>
            <person name="Sykes S."/>
            <person name="Tripathy S."/>
            <person name="van den Berg H."/>
            <person name="Vega-Arreguin J.C."/>
            <person name="Wawra S."/>
            <person name="Young S.K."/>
            <person name="Zeng Q."/>
            <person name="Dieguez-Uribeondo J."/>
            <person name="Russ C."/>
            <person name="Tyler B.M."/>
            <person name="van West P."/>
        </authorList>
    </citation>
    <scope>NUCLEOTIDE SEQUENCE [LARGE SCALE GENOMIC DNA]</scope>
    <source>
        <strain evidence="5 6">CBS 223.65</strain>
    </source>
</reference>
<dbReference type="OrthoDB" id="539213at2759"/>
<gene>
    <name evidence="5" type="ORF">SPRG_01032</name>
</gene>
<dbReference type="Gene3D" id="1.25.40.20">
    <property type="entry name" value="Ankyrin repeat-containing domain"/>
    <property type="match status" value="1"/>
</dbReference>
<evidence type="ECO:0000313" key="5">
    <source>
        <dbReference type="EMBL" id="KDO34970.1"/>
    </source>
</evidence>
<keyword evidence="1" id="KW-0677">Repeat</keyword>
<dbReference type="PROSITE" id="PS50297">
    <property type="entry name" value="ANK_REP_REGION"/>
    <property type="match status" value="1"/>
</dbReference>
<dbReference type="InterPro" id="IPR036770">
    <property type="entry name" value="Ankyrin_rpt-contain_sf"/>
</dbReference>
<protein>
    <submittedName>
        <fullName evidence="5">Uncharacterized protein</fullName>
    </submittedName>
</protein>
<evidence type="ECO:0000256" key="3">
    <source>
        <dbReference type="PROSITE-ProRule" id="PRU00023"/>
    </source>
</evidence>
<feature type="repeat" description="ANK" evidence="3">
    <location>
        <begin position="88"/>
        <end position="120"/>
    </location>
</feature>
<dbReference type="STRING" id="695850.A0A067D0C0"/>
<feature type="repeat" description="ANK" evidence="3">
    <location>
        <begin position="55"/>
        <end position="87"/>
    </location>
</feature>
<name>A0A067D0C0_SAPPC</name>